<evidence type="ECO:0000256" key="2">
    <source>
        <dbReference type="ARBA" id="ARBA00023134"/>
    </source>
</evidence>
<proteinExistence type="predicted"/>
<dbReference type="InterPro" id="IPR005225">
    <property type="entry name" value="Small_GTP-bd"/>
</dbReference>
<dbReference type="PANTHER" id="PTHR45697">
    <property type="entry name" value="ADP-RIBOSYLATION FACTOR-LIKE PROTEIN 2-RELATED"/>
    <property type="match status" value="1"/>
</dbReference>
<feature type="binding site" evidence="4">
    <location>
        <position position="48"/>
    </location>
    <ligand>
        <name>Mg(2+)</name>
        <dbReference type="ChEBI" id="CHEBI:18420"/>
    </ligand>
</feature>
<dbReference type="GO" id="GO:0003924">
    <property type="term" value="F:GTPase activity"/>
    <property type="evidence" value="ECO:0007669"/>
    <property type="project" value="InterPro"/>
</dbReference>
<keyword evidence="4" id="KW-0460">Magnesium</keyword>
<dbReference type="GO" id="GO:0005525">
    <property type="term" value="F:GTP binding"/>
    <property type="evidence" value="ECO:0007669"/>
    <property type="project" value="UniProtKB-KW"/>
</dbReference>
<feature type="binding site" evidence="3">
    <location>
        <position position="70"/>
    </location>
    <ligand>
        <name>GTP</name>
        <dbReference type="ChEBI" id="CHEBI:37565"/>
    </ligand>
</feature>
<evidence type="ECO:0000256" key="1">
    <source>
        <dbReference type="ARBA" id="ARBA00022741"/>
    </source>
</evidence>
<dbReference type="PROSITE" id="PS51417">
    <property type="entry name" value="ARF"/>
    <property type="match status" value="1"/>
</dbReference>
<feature type="binding site" evidence="4">
    <location>
        <position position="30"/>
    </location>
    <ligand>
        <name>Mg(2+)</name>
        <dbReference type="ChEBI" id="CHEBI:18420"/>
    </ligand>
</feature>
<feature type="binding site" evidence="3">
    <location>
        <begin position="128"/>
        <end position="131"/>
    </location>
    <ligand>
        <name>GTP</name>
        <dbReference type="ChEBI" id="CHEBI:37565"/>
    </ligand>
</feature>
<dbReference type="Gene3D" id="3.40.50.300">
    <property type="entry name" value="P-loop containing nucleotide triphosphate hydrolases"/>
    <property type="match status" value="1"/>
</dbReference>
<keyword evidence="6" id="KW-1185">Reference proteome</keyword>
<dbReference type="SMART" id="SM00177">
    <property type="entry name" value="ARF"/>
    <property type="match status" value="1"/>
</dbReference>
<evidence type="ECO:0000256" key="4">
    <source>
        <dbReference type="PIRSR" id="PIRSR606689-2"/>
    </source>
</evidence>
<sequence length="179" mass="20950">MGLLTIIRKQKLKDKDLRIIVLGLDNAGKSTIVHSLLGSPEDTKISPTLGFEIHSLQHKGYNLNFWDIGGQESIRAFWFNYFFDKFDCIVFVIDLITIRTRLNEIHQEFIKLLDNEKFEKTKFIIVLNKMDLFQEDQFDQVKEEIIEKLQLKRYIVEYEIVMVSGKTGRNVPGILDKIV</sequence>
<protein>
    <submittedName>
        <fullName evidence="5">Uncharacterized protein</fullName>
    </submittedName>
</protein>
<dbReference type="Proteomes" id="UP000774326">
    <property type="component" value="Unassembled WGS sequence"/>
</dbReference>
<accession>A0A9P8QB72</accession>
<evidence type="ECO:0000313" key="6">
    <source>
        <dbReference type="Proteomes" id="UP000774326"/>
    </source>
</evidence>
<dbReference type="GO" id="GO:0046872">
    <property type="term" value="F:metal ion binding"/>
    <property type="evidence" value="ECO:0007669"/>
    <property type="project" value="UniProtKB-KW"/>
</dbReference>
<dbReference type="EMBL" id="JAEUBG010000862">
    <property type="protein sequence ID" value="KAH3687343.1"/>
    <property type="molecule type" value="Genomic_DNA"/>
</dbReference>
<comment type="caution">
    <text evidence="5">The sequence shown here is derived from an EMBL/GenBank/DDBJ whole genome shotgun (WGS) entry which is preliminary data.</text>
</comment>
<evidence type="ECO:0000256" key="3">
    <source>
        <dbReference type="PIRSR" id="PIRSR606689-1"/>
    </source>
</evidence>
<dbReference type="NCBIfam" id="TIGR00231">
    <property type="entry name" value="small_GTP"/>
    <property type="match status" value="1"/>
</dbReference>
<organism evidence="5 6">
    <name type="scientific">Wickerhamomyces pijperi</name>
    <name type="common">Yeast</name>
    <name type="synonym">Pichia pijperi</name>
    <dbReference type="NCBI Taxonomy" id="599730"/>
    <lineage>
        <taxon>Eukaryota</taxon>
        <taxon>Fungi</taxon>
        <taxon>Dikarya</taxon>
        <taxon>Ascomycota</taxon>
        <taxon>Saccharomycotina</taxon>
        <taxon>Saccharomycetes</taxon>
        <taxon>Phaffomycetales</taxon>
        <taxon>Wickerhamomycetaceae</taxon>
        <taxon>Wickerhamomyces</taxon>
    </lineage>
</organism>
<keyword evidence="4" id="KW-0479">Metal-binding</keyword>
<dbReference type="InterPro" id="IPR044612">
    <property type="entry name" value="ARL2/3"/>
</dbReference>
<dbReference type="InterPro" id="IPR027417">
    <property type="entry name" value="P-loop_NTPase"/>
</dbReference>
<keyword evidence="2 3" id="KW-0342">GTP-binding</keyword>
<feature type="binding site" evidence="3">
    <location>
        <begin position="23"/>
        <end position="30"/>
    </location>
    <ligand>
        <name>GTP</name>
        <dbReference type="ChEBI" id="CHEBI:37565"/>
    </ligand>
</feature>
<dbReference type="SMART" id="SM00178">
    <property type="entry name" value="SAR"/>
    <property type="match status" value="1"/>
</dbReference>
<dbReference type="PRINTS" id="PR00449">
    <property type="entry name" value="RASTRNSFRMNG"/>
</dbReference>
<dbReference type="OrthoDB" id="2011769at2759"/>
<name>A0A9P8QB72_WICPI</name>
<gene>
    <name evidence="5" type="ORF">WICPIJ_001687</name>
</gene>
<dbReference type="Pfam" id="PF00025">
    <property type="entry name" value="Arf"/>
    <property type="match status" value="1"/>
</dbReference>
<evidence type="ECO:0000313" key="5">
    <source>
        <dbReference type="EMBL" id="KAH3687343.1"/>
    </source>
</evidence>
<reference evidence="5" key="1">
    <citation type="journal article" date="2021" name="Open Biol.">
        <title>Shared evolutionary footprints suggest mitochondrial oxidative damage underlies multiple complex I losses in fungi.</title>
        <authorList>
            <person name="Schikora-Tamarit M.A."/>
            <person name="Marcet-Houben M."/>
            <person name="Nosek J."/>
            <person name="Gabaldon T."/>
        </authorList>
    </citation>
    <scope>NUCLEOTIDE SEQUENCE</scope>
    <source>
        <strain evidence="5">CBS2887</strain>
    </source>
</reference>
<keyword evidence="1 3" id="KW-0547">Nucleotide-binding</keyword>
<dbReference type="SUPFAM" id="SSF52540">
    <property type="entry name" value="P-loop containing nucleoside triphosphate hydrolases"/>
    <property type="match status" value="1"/>
</dbReference>
<dbReference type="AlphaFoldDB" id="A0A9P8QB72"/>
<reference evidence="5" key="2">
    <citation type="submission" date="2021-01" db="EMBL/GenBank/DDBJ databases">
        <authorList>
            <person name="Schikora-Tamarit M.A."/>
        </authorList>
    </citation>
    <scope>NUCLEOTIDE SEQUENCE</scope>
    <source>
        <strain evidence="5">CBS2887</strain>
    </source>
</reference>
<dbReference type="InterPro" id="IPR006689">
    <property type="entry name" value="Small_GTPase_ARF/SAR"/>
</dbReference>